<dbReference type="OrthoDB" id="294853at2759"/>
<dbReference type="GO" id="GO:0015031">
    <property type="term" value="P:protein transport"/>
    <property type="evidence" value="ECO:0007669"/>
    <property type="project" value="UniProtKB-KW"/>
</dbReference>
<feature type="domain" description="Mon2 C-terminal" evidence="6">
    <location>
        <begin position="958"/>
        <end position="1003"/>
    </location>
</feature>
<keyword evidence="9" id="KW-1185">Reference proteome</keyword>
<proteinExistence type="inferred from homology"/>
<comment type="similarity">
    <text evidence="1">Belongs to the MON2 family.</text>
</comment>
<keyword evidence="3" id="KW-0653">Protein transport</keyword>
<evidence type="ECO:0000259" key="5">
    <source>
        <dbReference type="Pfam" id="PF12783"/>
    </source>
</evidence>
<keyword evidence="2" id="KW-0813">Transport</keyword>
<feature type="compositionally biased region" description="Polar residues" evidence="4">
    <location>
        <begin position="660"/>
        <end position="671"/>
    </location>
</feature>
<name>A0A1Y2B4J1_9TREE</name>
<reference evidence="8 9" key="1">
    <citation type="submission" date="2016-07" db="EMBL/GenBank/DDBJ databases">
        <title>Pervasive Adenine N6-methylation of Active Genes in Fungi.</title>
        <authorList>
            <consortium name="DOE Joint Genome Institute"/>
            <person name="Mondo S.J."/>
            <person name="Dannebaum R.O."/>
            <person name="Kuo R.C."/>
            <person name="Labutti K."/>
            <person name="Haridas S."/>
            <person name="Kuo A."/>
            <person name="Salamov A."/>
            <person name="Ahrendt S.R."/>
            <person name="Lipzen A."/>
            <person name="Sullivan W."/>
            <person name="Andreopoulos W.B."/>
            <person name="Clum A."/>
            <person name="Lindquist E."/>
            <person name="Daum C."/>
            <person name="Ramamoorthy G.K."/>
            <person name="Gryganskyi A."/>
            <person name="Culley D."/>
            <person name="Magnuson J.K."/>
            <person name="James T.Y."/>
            <person name="O'Malley M.A."/>
            <person name="Stajich J.E."/>
            <person name="Spatafora J.W."/>
            <person name="Visel A."/>
            <person name="Grigoriev I.V."/>
        </authorList>
    </citation>
    <scope>NUCLEOTIDE SEQUENCE [LARGE SCALE GENOMIC DNA]</scope>
    <source>
        <strain evidence="8 9">68-887.2</strain>
    </source>
</reference>
<feature type="domain" description="Mon2 C-terminal" evidence="6">
    <location>
        <begin position="1009"/>
        <end position="1070"/>
    </location>
</feature>
<feature type="domain" description="Mon2/Sec7/BIG1-like HUS" evidence="5">
    <location>
        <begin position="193"/>
        <end position="366"/>
    </location>
</feature>
<dbReference type="Pfam" id="PF12783">
    <property type="entry name" value="Sec7-like_HUS"/>
    <property type="match status" value="1"/>
</dbReference>
<feature type="region of interest" description="Disordered" evidence="4">
    <location>
        <begin position="743"/>
        <end position="766"/>
    </location>
</feature>
<dbReference type="InParanoid" id="A0A1Y2B4J1"/>
<dbReference type="InterPro" id="IPR032817">
    <property type="entry name" value="Mon2_C"/>
</dbReference>
<sequence>MDQNLLVSELQSLVIESKRRHTEVKDAGERALEVLRGGALDKEALSQHASTLLEPVTLGCKTKVAKIVGISIAALQRVVALGAVPTTSLPGILHTLNSVASQGVDIQLRLLQTLLSILTFNRDVHDEVLGNALLLCFKLQESRVSVVSSTAAATLRQAVMIVFDRITSDTTPPSIPLHLPTEPPTELVVTASVLDAFNIFSDLCLLTAGGGSGSGLSLWGSGEKPKPKLLKLSSLQRTFGLELIESILSGYEEAVKKRPELLFLLRKSLDPLLLKLQAEKPSFPIALRVCRLIFLLIRSFAEQLPHEVENYLTTLIRMGMGDGEADEGGKKDGVASWLRVLALEILRGICGDSTLLQSIWQQYDQGEGLGLFGKLVATLGRLVNEKPALLGIGSQMHGLGLPHNSTDGLLGKDAGYLDMGIEMMTSAANVGVATVSSMIGSSGAGLGVHSGLKLRLIEQHDKAEAPIVPDTYVYLLALQSLNSVAEAIFAAAAQNSEPSPAVRGMASSAWPALLAALSYLINTNLSDSLFAEVLSALQDFTIACGLLDLVTPRDAFLNTLGRYAAPPTLVSAMQSYLEAPTPRGNSGIGAEALALTALGVGASTGPPAMSDRNLACLKSMVLVARLLAGSLGQAWHDVLEVLQNANFLLATKRKELPRRSTMQSPRHVSSPSKDRQHGETEETRPDALSDLDTDSIQAAINSLFDGTRDLSDEAFNIFISALTRLSSEMIGLDTVGSAVVDISEPATPPTPSKLFSPSDSTRRRTSGLNISHSIKSGERSYSLTKLRVVSILNLSRLVTRDPQVGWTAITTHLLAVARHISAPSTIRIQASDALGELLISALRVGKESRIQHQVFDVLVHQVDVHPISQTVATDYDVRSSGYQTLNQILESSGHSLEVGWQTIFGMLDSVCKDPAFTNLENSEVPVSQASNGRPTGHLSKGDANLVRIAFPSLNLICTDFLSSLDNDAMQTCITCLGCFGRQREDVNIALASIGLLWNVSDAVQADSKELWLYLLLQMLDLGRDSRLEVRSSAMQTLFRCIELYGSNLSAQLWEDVLWKVVFPLLDAARGDEGSVLALTSVGSIFHLFLSTISDLPSFEKIYQQFLNRVKFAFISEPRPCTTAALKALEKVLSASSSSASDHVFSATWITFNEMAAAVPTTEPPLTQDNLIAFVRVASLLHAQLSSYDPEQARQLSAILRSVMTYSRSPEYRPDVDVMSPLQTLITELVASSTKLGPSIVLSDLAGFASLAYMGVGDGASGKLTYVAVSKYCMAKIGEVFLREGDKVELYEDRSIENVIAAYAIPIKLKYDCPAPSKYGDDPPLWKTAMSTFVPILIHIISALDTFCELLPLFWVRGRTDRLAIPSERFEGIWTQLMDIFSGTLSADGSPSSTDDADLDESFTLPLLSKVQTFLVPRLEDARVPDRVIESYAEILRKASSLYHHDVRSNGGTTAPVIGEISEKTRYWAFDLLTESVAAPEGASKAKRVARLCSGALIRRWEEALKGFVADAKLRGQMPFSRLREDELLYILRHLVTVRIAPGSITKHQSAALLSMVYETSSRPHLFHLYPLLLELSFLSTPLPSMWMFPSEQARLFGLVLPAAEMNGNGSGSENGEEEQVNAGDGGDLIEVNARDLVRRCLVLVGEEMGVGIDRC</sequence>
<feature type="compositionally biased region" description="Basic and acidic residues" evidence="4">
    <location>
        <begin position="672"/>
        <end position="687"/>
    </location>
</feature>
<feature type="domain" description="Mon2/Sec7/BIG1-like dimerisation and cyclophilin-binding" evidence="7">
    <location>
        <begin position="5"/>
        <end position="169"/>
    </location>
</feature>
<protein>
    <submittedName>
        <fullName evidence="8">Guanine nucleotide exchange factor in Golgi transport N-terminal-domain-containing protein</fullName>
    </submittedName>
</protein>
<evidence type="ECO:0000259" key="6">
    <source>
        <dbReference type="Pfam" id="PF16206"/>
    </source>
</evidence>
<evidence type="ECO:0000256" key="4">
    <source>
        <dbReference type="SAM" id="MobiDB-lite"/>
    </source>
</evidence>
<organism evidence="8 9">
    <name type="scientific">Naematelia encephala</name>
    <dbReference type="NCBI Taxonomy" id="71784"/>
    <lineage>
        <taxon>Eukaryota</taxon>
        <taxon>Fungi</taxon>
        <taxon>Dikarya</taxon>
        <taxon>Basidiomycota</taxon>
        <taxon>Agaricomycotina</taxon>
        <taxon>Tremellomycetes</taxon>
        <taxon>Tremellales</taxon>
        <taxon>Naemateliaceae</taxon>
        <taxon>Naematelia</taxon>
    </lineage>
</organism>
<evidence type="ECO:0000259" key="7">
    <source>
        <dbReference type="Pfam" id="PF16213"/>
    </source>
</evidence>
<evidence type="ECO:0000256" key="2">
    <source>
        <dbReference type="ARBA" id="ARBA00022448"/>
    </source>
</evidence>
<accession>A0A1Y2B4J1</accession>
<gene>
    <name evidence="8" type="ORF">BCR39DRAFT_531469</name>
</gene>
<dbReference type="Pfam" id="PF16213">
    <property type="entry name" value="DCB"/>
    <property type="match status" value="1"/>
</dbReference>
<dbReference type="Proteomes" id="UP000193986">
    <property type="component" value="Unassembled WGS sequence"/>
</dbReference>
<dbReference type="InterPro" id="IPR016024">
    <property type="entry name" value="ARM-type_fold"/>
</dbReference>
<dbReference type="EMBL" id="MCFC01000024">
    <property type="protein sequence ID" value="ORY29654.1"/>
    <property type="molecule type" value="Genomic_DNA"/>
</dbReference>
<evidence type="ECO:0000256" key="3">
    <source>
        <dbReference type="ARBA" id="ARBA00022927"/>
    </source>
</evidence>
<dbReference type="PANTHER" id="PTHR10663:SF333">
    <property type="entry name" value="PROTEIN MON2 HOMOLOG"/>
    <property type="match status" value="1"/>
</dbReference>
<evidence type="ECO:0000313" key="9">
    <source>
        <dbReference type="Proteomes" id="UP000193986"/>
    </source>
</evidence>
<dbReference type="PANTHER" id="PTHR10663">
    <property type="entry name" value="GUANYL-NUCLEOTIDE EXCHANGE FACTOR"/>
    <property type="match status" value="1"/>
</dbReference>
<dbReference type="InterPro" id="IPR032691">
    <property type="entry name" value="Mon2/Sec7/BIG1-like_HUS"/>
</dbReference>
<evidence type="ECO:0000256" key="1">
    <source>
        <dbReference type="ARBA" id="ARBA00008144"/>
    </source>
</evidence>
<dbReference type="SUPFAM" id="SSF48371">
    <property type="entry name" value="ARM repeat"/>
    <property type="match status" value="2"/>
</dbReference>
<dbReference type="FunCoup" id="A0A1Y2B4J1">
    <property type="interactions" value="450"/>
</dbReference>
<dbReference type="GO" id="GO:0005794">
    <property type="term" value="C:Golgi apparatus"/>
    <property type="evidence" value="ECO:0007669"/>
    <property type="project" value="UniProtKB-ARBA"/>
</dbReference>
<dbReference type="STRING" id="71784.A0A1Y2B4J1"/>
<comment type="caution">
    <text evidence="8">The sequence shown here is derived from an EMBL/GenBank/DDBJ whole genome shotgun (WGS) entry which is preliminary data.</text>
</comment>
<dbReference type="Pfam" id="PF16206">
    <property type="entry name" value="Mon2_C"/>
    <property type="match status" value="2"/>
</dbReference>
<feature type="region of interest" description="Disordered" evidence="4">
    <location>
        <begin position="656"/>
        <end position="691"/>
    </location>
</feature>
<evidence type="ECO:0000313" key="8">
    <source>
        <dbReference type="EMBL" id="ORY29654.1"/>
    </source>
</evidence>
<dbReference type="InterPro" id="IPR032629">
    <property type="entry name" value="DCB_dom"/>
</dbReference>